<gene>
    <name evidence="1" type="ORF">SO802_020402</name>
</gene>
<dbReference type="InterPro" id="IPR052343">
    <property type="entry name" value="Retrotransposon-Effector_Assoc"/>
</dbReference>
<dbReference type="PANTHER" id="PTHR46890">
    <property type="entry name" value="NON-LTR RETROLELEMENT REVERSE TRANSCRIPTASE-LIKE PROTEIN-RELATED"/>
    <property type="match status" value="1"/>
</dbReference>
<comment type="caution">
    <text evidence="1">The sequence shown here is derived from an EMBL/GenBank/DDBJ whole genome shotgun (WGS) entry which is preliminary data.</text>
</comment>
<dbReference type="PANTHER" id="PTHR46890:SF48">
    <property type="entry name" value="RNA-DIRECTED DNA POLYMERASE"/>
    <property type="match status" value="1"/>
</dbReference>
<name>A0AAW2CBN3_9ROSI</name>
<keyword evidence="2" id="KW-1185">Reference proteome</keyword>
<organism evidence="1 2">
    <name type="scientific">Lithocarpus litseifolius</name>
    <dbReference type="NCBI Taxonomy" id="425828"/>
    <lineage>
        <taxon>Eukaryota</taxon>
        <taxon>Viridiplantae</taxon>
        <taxon>Streptophyta</taxon>
        <taxon>Embryophyta</taxon>
        <taxon>Tracheophyta</taxon>
        <taxon>Spermatophyta</taxon>
        <taxon>Magnoliopsida</taxon>
        <taxon>eudicotyledons</taxon>
        <taxon>Gunneridae</taxon>
        <taxon>Pentapetalae</taxon>
        <taxon>rosids</taxon>
        <taxon>fabids</taxon>
        <taxon>Fagales</taxon>
        <taxon>Fagaceae</taxon>
        <taxon>Lithocarpus</taxon>
    </lineage>
</organism>
<evidence type="ECO:0000313" key="2">
    <source>
        <dbReference type="Proteomes" id="UP001459277"/>
    </source>
</evidence>
<reference evidence="1 2" key="1">
    <citation type="submission" date="2024-01" db="EMBL/GenBank/DDBJ databases">
        <title>A telomere-to-telomere, gap-free genome of sweet tea (Lithocarpus litseifolius).</title>
        <authorList>
            <person name="Zhou J."/>
        </authorList>
    </citation>
    <scope>NUCLEOTIDE SEQUENCE [LARGE SCALE GENOMIC DNA]</scope>
    <source>
        <strain evidence="1">Zhou-2022a</strain>
        <tissue evidence="1">Leaf</tissue>
    </source>
</reference>
<sequence length="236" mass="27582">MDLIAWSRATFGNTRTRLEQKQGELTTLMEEGYGQNLERIHGVTEEINELLHHEEIYWRQRSRSLWLKAGDKNTNFFHQRASQRRKKNNIMGLYDEEGVWHIDEDKIACIAEEYYKQLFTSSTSLNMDDVIVFVDRMVTEGMAHSLTRPYTEEEVKAALFQMHPSKSPGPDGMSPFFFQKFWHIVGHDVTVVVLSVLHSGRYLRKMNYTHIVLIPKKKDPEYITDFRPISLGNVVS</sequence>
<dbReference type="Proteomes" id="UP001459277">
    <property type="component" value="Unassembled WGS sequence"/>
</dbReference>
<evidence type="ECO:0000313" key="1">
    <source>
        <dbReference type="EMBL" id="KAK9995716.1"/>
    </source>
</evidence>
<proteinExistence type="predicted"/>
<protein>
    <recommendedName>
        <fullName evidence="3">Reverse transcriptase</fullName>
    </recommendedName>
</protein>
<dbReference type="AlphaFoldDB" id="A0AAW2CBN3"/>
<evidence type="ECO:0008006" key="3">
    <source>
        <dbReference type="Google" id="ProtNLM"/>
    </source>
</evidence>
<accession>A0AAW2CBN3</accession>
<dbReference type="EMBL" id="JAZDWU010000007">
    <property type="protein sequence ID" value="KAK9995716.1"/>
    <property type="molecule type" value="Genomic_DNA"/>
</dbReference>